<protein>
    <submittedName>
        <fullName evidence="2">Uncharacterized protein</fullName>
    </submittedName>
</protein>
<reference evidence="2" key="1">
    <citation type="submission" date="2016-11" db="UniProtKB">
        <authorList>
            <consortium name="WormBaseParasite"/>
        </authorList>
    </citation>
    <scope>IDENTIFICATION</scope>
</reference>
<evidence type="ECO:0000313" key="2">
    <source>
        <dbReference type="WBParaSite" id="Hba_01158"/>
    </source>
</evidence>
<dbReference type="AlphaFoldDB" id="A0A1I7W949"/>
<dbReference type="Proteomes" id="UP000095283">
    <property type="component" value="Unplaced"/>
</dbReference>
<accession>A0A1I7W949</accession>
<evidence type="ECO:0000313" key="1">
    <source>
        <dbReference type="Proteomes" id="UP000095283"/>
    </source>
</evidence>
<sequence length="51" mass="6088">MWSNCTYFLEFGSFYYTFSIGDFFGLDDAQTVNCLMFYKRLSINSYCHVLK</sequence>
<keyword evidence="1" id="KW-1185">Reference proteome</keyword>
<name>A0A1I7W949_HETBA</name>
<organism evidence="1 2">
    <name type="scientific">Heterorhabditis bacteriophora</name>
    <name type="common">Entomopathogenic nematode worm</name>
    <dbReference type="NCBI Taxonomy" id="37862"/>
    <lineage>
        <taxon>Eukaryota</taxon>
        <taxon>Metazoa</taxon>
        <taxon>Ecdysozoa</taxon>
        <taxon>Nematoda</taxon>
        <taxon>Chromadorea</taxon>
        <taxon>Rhabditida</taxon>
        <taxon>Rhabditina</taxon>
        <taxon>Rhabditomorpha</taxon>
        <taxon>Strongyloidea</taxon>
        <taxon>Heterorhabditidae</taxon>
        <taxon>Heterorhabditis</taxon>
    </lineage>
</organism>
<proteinExistence type="predicted"/>
<dbReference type="WBParaSite" id="Hba_01158">
    <property type="protein sequence ID" value="Hba_01158"/>
    <property type="gene ID" value="Hba_01158"/>
</dbReference>